<keyword evidence="2" id="KW-1133">Transmembrane helix</keyword>
<gene>
    <name evidence="3" type="ordered locus">Celgi_0506</name>
</gene>
<proteinExistence type="predicted"/>
<accession>F8A613</accession>
<evidence type="ECO:0000313" key="3">
    <source>
        <dbReference type="EMBL" id="AEI11028.1"/>
    </source>
</evidence>
<feature type="compositionally biased region" description="Polar residues" evidence="1">
    <location>
        <begin position="1"/>
        <end position="10"/>
    </location>
</feature>
<evidence type="ECO:0000313" key="4">
    <source>
        <dbReference type="Proteomes" id="UP000000485"/>
    </source>
</evidence>
<feature type="region of interest" description="Disordered" evidence="1">
    <location>
        <begin position="1"/>
        <end position="40"/>
    </location>
</feature>
<keyword evidence="2" id="KW-0812">Transmembrane</keyword>
<dbReference type="STRING" id="593907.Celgi_0506"/>
<feature type="compositionally biased region" description="Basic and acidic residues" evidence="1">
    <location>
        <begin position="196"/>
        <end position="206"/>
    </location>
</feature>
<keyword evidence="2" id="KW-0472">Membrane</keyword>
<name>F8A613_CELGA</name>
<evidence type="ECO:0000256" key="1">
    <source>
        <dbReference type="SAM" id="MobiDB-lite"/>
    </source>
</evidence>
<dbReference type="KEGG" id="cga:Celgi_0506"/>
<dbReference type="RefSeq" id="WP_013882553.1">
    <property type="nucleotide sequence ID" value="NC_015671.1"/>
</dbReference>
<dbReference type="AlphaFoldDB" id="F8A613"/>
<organism evidence="3 4">
    <name type="scientific">Cellulomonas gilvus (strain ATCC 13127 / NRRL B-14078)</name>
    <name type="common">Cellvibrio gilvus</name>
    <dbReference type="NCBI Taxonomy" id="593907"/>
    <lineage>
        <taxon>Bacteria</taxon>
        <taxon>Bacillati</taxon>
        <taxon>Actinomycetota</taxon>
        <taxon>Actinomycetes</taxon>
        <taxon>Micrococcales</taxon>
        <taxon>Cellulomonadaceae</taxon>
        <taxon>Cellulomonas</taxon>
    </lineage>
</organism>
<protein>
    <submittedName>
        <fullName evidence="3">Uncharacterized protein</fullName>
    </submittedName>
</protein>
<reference evidence="4" key="1">
    <citation type="submission" date="2011-04" db="EMBL/GenBank/DDBJ databases">
        <title>Complete sequence of Cellvibrio gilvus ATCC 13127.</title>
        <authorList>
            <person name="Lucas S."/>
            <person name="Han J."/>
            <person name="Lapidus A."/>
            <person name="Cheng J.-F."/>
            <person name="Goodwin L."/>
            <person name="Pitluck S."/>
            <person name="Peters L."/>
            <person name="Munk A."/>
            <person name="Detter J.C."/>
            <person name="Han C."/>
            <person name="Tapia R."/>
            <person name="Land M."/>
            <person name="Hauser L."/>
            <person name="Kyrpides N."/>
            <person name="Ivanova N."/>
            <person name="Ovchinnikova G."/>
            <person name="Pagani I."/>
            <person name="Mead D."/>
            <person name="Brumm P."/>
            <person name="Woyke T."/>
        </authorList>
    </citation>
    <scope>NUCLEOTIDE SEQUENCE [LARGE SCALE GENOMIC DNA]</scope>
    <source>
        <strain evidence="4">ATCC 13127 / NRRL B-14078</strain>
    </source>
</reference>
<dbReference type="Proteomes" id="UP000000485">
    <property type="component" value="Chromosome"/>
</dbReference>
<dbReference type="EMBL" id="CP002665">
    <property type="protein sequence ID" value="AEI11028.1"/>
    <property type="molecule type" value="Genomic_DNA"/>
</dbReference>
<evidence type="ECO:0000256" key="2">
    <source>
        <dbReference type="SAM" id="Phobius"/>
    </source>
</evidence>
<dbReference type="eggNOG" id="COG2340">
    <property type="taxonomic scope" value="Bacteria"/>
</dbReference>
<dbReference type="SUPFAM" id="SSF55797">
    <property type="entry name" value="PR-1-like"/>
    <property type="match status" value="1"/>
</dbReference>
<keyword evidence="4" id="KW-1185">Reference proteome</keyword>
<sequence length="344" mass="35538">MRATQQTSLPTPRPAPEAPAGLLPTQRRAPGEPVAPPRASRRVRVTAVAAVATVALATAGGWIAQDRAERAERARVAAQEARARVDVVLTAQDVPVDTTARTAAGTWTRERDALVVALRDAVRRAAAAAEAAPHAGDARLTTLREAIAGARALTAADDATLTALRAAPAALTAPVEEVTAAEKRWRAAEERRRAEARAEAERRAAELRAPSTRTVDPPSTAPRIPAGGLVCRGTGGSGAQESSASAVGAAINAYRASRGLPQLAVVRSSTLVGHALAMGTAGGIWHSGGDNIVGCSGSPTASYLVQAWSHSGSHDAQMRRTDVGTMYVGAATQSGWLFSAVLFR</sequence>
<dbReference type="InterPro" id="IPR035940">
    <property type="entry name" value="CAP_sf"/>
</dbReference>
<feature type="transmembrane region" description="Helical" evidence="2">
    <location>
        <begin position="45"/>
        <end position="64"/>
    </location>
</feature>
<feature type="region of interest" description="Disordered" evidence="1">
    <location>
        <begin position="196"/>
        <end position="226"/>
    </location>
</feature>
<dbReference type="HOGENOM" id="CLU_749433_0_0_11"/>